<dbReference type="SUPFAM" id="SSF53098">
    <property type="entry name" value="Ribonuclease H-like"/>
    <property type="match status" value="1"/>
</dbReference>
<sequence length="112" mass="12532">MAVCQPLPGLLVHADRGSQYTSDAFTTLLDRTQAIASLSRPGNPYDNALAESGWSTLKTELLPRGSCFADLEEARLELAEYLDHYYNTQRLHSALGYCTPLEIELHYLFNLP</sequence>
<reference evidence="2 3" key="1">
    <citation type="submission" date="2016-08" db="EMBL/GenBank/DDBJ databases">
        <title>Hymenobacter coccineus sp. nov., Hymenobacter lapidarius sp. nov. and Hymenobacter glacialis sp. nov., isolated from Antarctic soil.</title>
        <authorList>
            <person name="Sedlacek I."/>
            <person name="Kralova S."/>
            <person name="Kyrova K."/>
            <person name="Maslanova I."/>
            <person name="Stankova E."/>
            <person name="Vrbovska V."/>
            <person name="Nemec M."/>
            <person name="Bartak M."/>
            <person name="Svec P."/>
            <person name="Busse H.-J."/>
            <person name="Pantucek R."/>
        </authorList>
    </citation>
    <scope>NUCLEOTIDE SEQUENCE [LARGE SCALE GENOMIC DNA]</scope>
    <source>
        <strain evidence="2 3">CCM 8649</strain>
    </source>
</reference>
<protein>
    <recommendedName>
        <fullName evidence="1">Integrase catalytic domain-containing protein</fullName>
    </recommendedName>
</protein>
<dbReference type="GO" id="GO:0015074">
    <property type="term" value="P:DNA integration"/>
    <property type="evidence" value="ECO:0007669"/>
    <property type="project" value="InterPro"/>
</dbReference>
<organism evidence="2 3">
    <name type="scientific">Hymenobacter coccineus</name>
    <dbReference type="NCBI Taxonomy" id="1908235"/>
    <lineage>
        <taxon>Bacteria</taxon>
        <taxon>Pseudomonadati</taxon>
        <taxon>Bacteroidota</taxon>
        <taxon>Cytophagia</taxon>
        <taxon>Cytophagales</taxon>
        <taxon>Hymenobacteraceae</taxon>
        <taxon>Hymenobacter</taxon>
    </lineage>
</organism>
<dbReference type="Gene3D" id="3.30.420.10">
    <property type="entry name" value="Ribonuclease H-like superfamily/Ribonuclease H"/>
    <property type="match status" value="1"/>
</dbReference>
<dbReference type="EMBL" id="MDZA01000303">
    <property type="protein sequence ID" value="OGX89219.1"/>
    <property type="molecule type" value="Genomic_DNA"/>
</dbReference>
<comment type="caution">
    <text evidence="2">The sequence shown here is derived from an EMBL/GenBank/DDBJ whole genome shotgun (WGS) entry which is preliminary data.</text>
</comment>
<evidence type="ECO:0000313" key="2">
    <source>
        <dbReference type="EMBL" id="OGX89219.1"/>
    </source>
</evidence>
<name>A0A1G1TEB4_9BACT</name>
<dbReference type="InterPro" id="IPR036397">
    <property type="entry name" value="RNaseH_sf"/>
</dbReference>
<feature type="domain" description="Integrase catalytic" evidence="1">
    <location>
        <begin position="1"/>
        <end position="108"/>
    </location>
</feature>
<evidence type="ECO:0000259" key="1">
    <source>
        <dbReference type="PROSITE" id="PS50994"/>
    </source>
</evidence>
<keyword evidence="3" id="KW-1185">Reference proteome</keyword>
<dbReference type="PANTHER" id="PTHR46889">
    <property type="entry name" value="TRANSPOSASE INSF FOR INSERTION SEQUENCE IS3B-RELATED"/>
    <property type="match status" value="1"/>
</dbReference>
<dbReference type="GO" id="GO:0003676">
    <property type="term" value="F:nucleic acid binding"/>
    <property type="evidence" value="ECO:0007669"/>
    <property type="project" value="InterPro"/>
</dbReference>
<dbReference type="InterPro" id="IPR001584">
    <property type="entry name" value="Integrase_cat-core"/>
</dbReference>
<dbReference type="AlphaFoldDB" id="A0A1G1TEB4"/>
<dbReference type="InterPro" id="IPR050900">
    <property type="entry name" value="Transposase_IS3/IS150/IS904"/>
</dbReference>
<gene>
    <name evidence="2" type="ORF">BEN49_25000</name>
</gene>
<evidence type="ECO:0000313" key="3">
    <source>
        <dbReference type="Proteomes" id="UP000177506"/>
    </source>
</evidence>
<accession>A0A1G1TEB4</accession>
<dbReference type="PROSITE" id="PS50994">
    <property type="entry name" value="INTEGRASE"/>
    <property type="match status" value="1"/>
</dbReference>
<dbReference type="Pfam" id="PF13683">
    <property type="entry name" value="rve_3"/>
    <property type="match status" value="1"/>
</dbReference>
<dbReference type="Proteomes" id="UP000177506">
    <property type="component" value="Unassembled WGS sequence"/>
</dbReference>
<dbReference type="InterPro" id="IPR012337">
    <property type="entry name" value="RNaseH-like_sf"/>
</dbReference>
<proteinExistence type="predicted"/>